<evidence type="ECO:0000259" key="4">
    <source>
        <dbReference type="Pfam" id="PF00685"/>
    </source>
</evidence>
<dbReference type="AlphaFoldDB" id="A0AAV7CFH7"/>
<evidence type="ECO:0000256" key="2">
    <source>
        <dbReference type="ARBA" id="ARBA00022679"/>
    </source>
</evidence>
<evidence type="ECO:0000313" key="5">
    <source>
        <dbReference type="EMBL" id="KAG8583499.1"/>
    </source>
</evidence>
<accession>A0AAV7CFH7</accession>
<organism evidence="5 6">
    <name type="scientific">Engystomops pustulosus</name>
    <name type="common">Tungara frog</name>
    <name type="synonym">Physalaemus pustulosus</name>
    <dbReference type="NCBI Taxonomy" id="76066"/>
    <lineage>
        <taxon>Eukaryota</taxon>
        <taxon>Metazoa</taxon>
        <taxon>Chordata</taxon>
        <taxon>Craniata</taxon>
        <taxon>Vertebrata</taxon>
        <taxon>Euteleostomi</taxon>
        <taxon>Amphibia</taxon>
        <taxon>Batrachia</taxon>
        <taxon>Anura</taxon>
        <taxon>Neobatrachia</taxon>
        <taxon>Hyloidea</taxon>
        <taxon>Leptodactylidae</taxon>
        <taxon>Leiuperinae</taxon>
        <taxon>Engystomops</taxon>
    </lineage>
</organism>
<dbReference type="Gene3D" id="3.40.50.300">
    <property type="entry name" value="P-loop containing nucleotide triphosphate hydrolases"/>
    <property type="match status" value="1"/>
</dbReference>
<evidence type="ECO:0000256" key="3">
    <source>
        <dbReference type="RuleBase" id="RU361155"/>
    </source>
</evidence>
<reference evidence="5" key="1">
    <citation type="thesis" date="2020" institute="ProQuest LLC" country="789 East Eisenhower Parkway, Ann Arbor, MI, USA">
        <title>Comparative Genomics and Chromosome Evolution.</title>
        <authorList>
            <person name="Mudd A.B."/>
        </authorList>
    </citation>
    <scope>NUCLEOTIDE SEQUENCE</scope>
    <source>
        <strain evidence="5">237g6f4</strain>
        <tissue evidence="5">Blood</tissue>
    </source>
</reference>
<keyword evidence="2 3" id="KW-0808">Transferase</keyword>
<dbReference type="PANTHER" id="PTHR11783">
    <property type="entry name" value="SULFOTRANSFERASE SULT"/>
    <property type="match status" value="1"/>
</dbReference>
<gene>
    <name evidence="5" type="ORF">GDO81_008445</name>
</gene>
<protein>
    <recommendedName>
        <fullName evidence="3">Sulfotransferase</fullName>
        <ecNumber evidence="3">2.8.2.-</ecNumber>
    </recommendedName>
</protein>
<dbReference type="GO" id="GO:0008146">
    <property type="term" value="F:sulfotransferase activity"/>
    <property type="evidence" value="ECO:0007669"/>
    <property type="project" value="InterPro"/>
</dbReference>
<evidence type="ECO:0000256" key="1">
    <source>
        <dbReference type="ARBA" id="ARBA00005771"/>
    </source>
</evidence>
<feature type="domain" description="Sulfotransferase" evidence="4">
    <location>
        <begin position="60"/>
        <end position="213"/>
    </location>
</feature>
<dbReference type="Pfam" id="PF00685">
    <property type="entry name" value="Sulfotransfer_1"/>
    <property type="match status" value="1"/>
</dbReference>
<dbReference type="EC" id="2.8.2.-" evidence="3"/>
<dbReference type="InterPro" id="IPR027417">
    <property type="entry name" value="P-loop_NTPase"/>
</dbReference>
<dbReference type="EMBL" id="WNYA01000003">
    <property type="protein sequence ID" value="KAG8583499.1"/>
    <property type="molecule type" value="Genomic_DNA"/>
</dbReference>
<dbReference type="Proteomes" id="UP000824782">
    <property type="component" value="Unassembled WGS sequence"/>
</dbReference>
<comment type="caution">
    <text evidence="5">The sequence shown here is derived from an EMBL/GenBank/DDBJ whole genome shotgun (WGS) entry which is preliminary data.</text>
</comment>
<dbReference type="SUPFAM" id="SSF52540">
    <property type="entry name" value="P-loop containing nucleoside triphosphate hydrolases"/>
    <property type="match status" value="1"/>
</dbReference>
<evidence type="ECO:0000313" key="6">
    <source>
        <dbReference type="Proteomes" id="UP000824782"/>
    </source>
</evidence>
<sequence>MTDNKHLGTNDRKKLLEMLHSTTKTSAEDLLMSYKGILYPSILCSVETFQALETFKARGDDLLVVTYPKNGTNWTIQILHEMVSVFHNSDPLLDATMIEFGDPEILAGFEDRPSPRIISTHLNFKNIPKSFFQKKVKILLVLRNPKDTAVSFYHFYNSLPALPSYTSWDLFFNDFIDGKVSYGQYFEYVVDWEKNFNDETMMAILFEEMKEVIASSEVYFFV</sequence>
<proteinExistence type="inferred from homology"/>
<keyword evidence="6" id="KW-1185">Reference proteome</keyword>
<name>A0AAV7CFH7_ENGPU</name>
<comment type="similarity">
    <text evidence="1 3">Belongs to the sulfotransferase 1 family.</text>
</comment>
<dbReference type="InterPro" id="IPR000863">
    <property type="entry name" value="Sulfotransferase_dom"/>
</dbReference>